<reference evidence="1" key="2">
    <citation type="journal article" date="2022" name="New Phytol.">
        <title>Evolutionary transition to the ectomycorrhizal habit in the genomes of a hyperdiverse lineage of mushroom-forming fungi.</title>
        <authorList>
            <person name="Looney B."/>
            <person name="Miyauchi S."/>
            <person name="Morin E."/>
            <person name="Drula E."/>
            <person name="Courty P.E."/>
            <person name="Kohler A."/>
            <person name="Kuo A."/>
            <person name="LaButti K."/>
            <person name="Pangilinan J."/>
            <person name="Lipzen A."/>
            <person name="Riley R."/>
            <person name="Andreopoulos W."/>
            <person name="He G."/>
            <person name="Johnson J."/>
            <person name="Nolan M."/>
            <person name="Tritt A."/>
            <person name="Barry K.W."/>
            <person name="Grigoriev I.V."/>
            <person name="Nagy L.G."/>
            <person name="Hibbett D."/>
            <person name="Henrissat B."/>
            <person name="Matheny P.B."/>
            <person name="Labbe J."/>
            <person name="Martin F.M."/>
        </authorList>
    </citation>
    <scope>NUCLEOTIDE SEQUENCE</scope>
    <source>
        <strain evidence="1">EC-137</strain>
    </source>
</reference>
<dbReference type="Proteomes" id="UP000814128">
    <property type="component" value="Unassembled WGS sequence"/>
</dbReference>
<comment type="caution">
    <text evidence="1">The sequence shown here is derived from an EMBL/GenBank/DDBJ whole genome shotgun (WGS) entry which is preliminary data.</text>
</comment>
<name>A0ACB8QFU3_9AGAM</name>
<accession>A0ACB8QFU3</accession>
<organism evidence="1 2">
    <name type="scientific">Vararia minispora EC-137</name>
    <dbReference type="NCBI Taxonomy" id="1314806"/>
    <lineage>
        <taxon>Eukaryota</taxon>
        <taxon>Fungi</taxon>
        <taxon>Dikarya</taxon>
        <taxon>Basidiomycota</taxon>
        <taxon>Agaricomycotina</taxon>
        <taxon>Agaricomycetes</taxon>
        <taxon>Russulales</taxon>
        <taxon>Lachnocladiaceae</taxon>
        <taxon>Vararia</taxon>
    </lineage>
</organism>
<proteinExistence type="predicted"/>
<evidence type="ECO:0000313" key="1">
    <source>
        <dbReference type="EMBL" id="KAI0030555.1"/>
    </source>
</evidence>
<evidence type="ECO:0000313" key="2">
    <source>
        <dbReference type="Proteomes" id="UP000814128"/>
    </source>
</evidence>
<protein>
    <submittedName>
        <fullName evidence="1">P-loop containing nucleoside triphosphate hydrolase protein</fullName>
    </submittedName>
</protein>
<keyword evidence="2" id="KW-1185">Reference proteome</keyword>
<dbReference type="EMBL" id="MU273616">
    <property type="protein sequence ID" value="KAI0030555.1"/>
    <property type="molecule type" value="Genomic_DNA"/>
</dbReference>
<gene>
    <name evidence="1" type="ORF">K488DRAFT_53993</name>
</gene>
<sequence>MANSRTARLKRLFDSITRGTQDISPQSYAHFVEATCTQLNPLVCLDRLTSNPKALDALQKAIFSQLSVPFLNGMGAKVFQLLQTPALADVAGGALLNKVLLKLSTPQFLLNAYKDALLQGQLDLAGQQAFAWLVRQLVNLPSDPSSKSFRDLASDVLPALFASSFHDVKSLGQAIERSLGTYSSSTHGGTTHGPGGRHDNDFEDFRKIAILPTAEEIKCLKPPYILSALAVEDIVPDERPSTHIDNQFRLLREDMVYEIREELQKTFGKSKEKRFRGFLLENFKPVGIYTGGASTRTTKWGLQVECQDDLWFFVRDKVKPEKRRQYLMDDKRLVKHQSLACLLVDNEAVALATIHRDEDLLSRPKPIVVLQFDSENATRDVLVRFKAAKNTKLIQVDTPVFAYEPVLKSLQSMPLPSLSPDLFLWDDDQPLEPPPIIPQSIIRRLENDPKCDLGPLLGLKKTVILDSAQATSLLAALQQRVSLIQGPPGTGKSFIGALVAKILHDKSEQRILVCCFTNHALDQFLEDLLDVGIPQSSMVRLGGKSTPRTEPLSLYNQQPVSRFSPNDNSDIADYRSMVQMLSTNLQTEYAAYDAAVLSDTELLALVEFEDADFFEAFSAPSRANEDGMKLVGRTGKDLDDLYLVRQWRNGDGAGVFKKDVLRASKRTQAIWKMDKSARRERLAAWQASILQEKIQALYDVGARYNQTQDKLDRKFEERNLAILRSKRIIGCTTTGAAKHMKTVQAARPDVLIVEEAGEILESHVLTALGESSSQLCLIGDHLQLRPKVNNYALTLEKGDGFELNVSLFERLINSGYPHQTLQKQHRMRPEISEMIRHLTYPDLVDAETTNNRPGLLGVQDNVVFITHSHPEDELKNVADLRDGGAKSSKQNEFEVKMVLKIVRYLAQQGYSSGDVVILTPYLGQLFKLKNALKHDTDPYLSDMDLYDLVRAGLVDAGTAKLNKKPLRLSTIDNYQGEEKGIVIISLTRSNAAHDIGFLFSPERLNVLLSRARDACIIIGNAETFRGSRKGGALWTRFFEFITDRGHFYEGFPIFCERHPDRTAVLKEPEDFNELSPDGGCQEPCGVTLNCGAHKCPSRCHNLSDHSKVRCEKPVKHTCPKGHTLQYKCANGPPATCKTCDKEARKEAERLKRAFEAQQERERQEQEHERRLAEVQKELDTQHRAIHEEELRRDRETALRNKQEELENAKRRLAQKRTQPTPTILNPSTHNLTGAQANAPRQPPLQNPAPPAVMRSTVMQPTDSVLATPLPDSPSQLKWERQKSLDGAFSKHIDALTAMTGLESVKAKVLSIRDQIELSKRQGKSMSDERFNVSLLGNPGTGKTTVARLYARFLASIDLLPGDAFVETTGSLLSNEGITGAKKHIDFVHNQGGGAIFIDEAYQLVSEKNFGGGQVLDYLLAEMENNVGKMVFILAGYSKEMEKFFEHNPGIPSRVPHTLYFDDYTDHELIHMFEAYVAKKYEGRMKIEDGTRGLYARIAIRRLGRGRGRPGFGNARAMQNMYMHISERQAIRIEKERKAGLVVDDLLFTMEDMIGPDPSIAIAQSKAWAKLKEMIGLCSVKDSVEELAGVIGTNYHRELQEKNPLEMSLNRVFLGNPGTGKTTVAKLYGQILADLGMLSNGEVVVKNPSDFKGQYIGQSEANTKGILKSTLGKVLVIDEAYMLYKGGSSNDNGLGHQDIFGTSVIDTLVAEVQSVPGDDRCVLLLGYEGPMREMFQNVNPGFSRRFAIEDAFQFEDFNEPELLQILELKMKQQDIDASSAGKNTALDVLSRARSRPNFGNGGEVENLLGKAKVRCQGRQAKVPPSQRVLFLEPIDFDPDFDRLSNSAVNLTKLFEDVVDSDKVVAKLETYQNVARKLKARGTEPRKAHDLIPTTFIFKGPPGTGKTTTARKMGQVYYDMGFLSSSEVIECSASDLVGQYVGHTGPKTRKLFEKALGKVLFIDEAYRLGSQGKFAQEAVDELVGLLTHEDFRGKLIVVLAGYDKDMDQLLTVNTGLASRFTEEIIFPHFSPQRCFDILAMQVKKENIQAPELEQSTSTTAQELVDIFKKLCRLPSWGNARDVTTLSRTIVRKTINADASSGGDSPLRLRWTDVLSSAREMLRDKRARLPKESGHSWLGNEDDDLPTLDSSPEPPAAAVTSSTDTSSFPPSSNEGSSDLSSPAELKSDSSRPPSSLALLDNLPLLAPEDMERDHDVSDTVWQQLQIDKQAQRDVERHAHEEQERLAAELATAHEREKEEKNRAIALQRKAAEDAKAAKELEEQRQRKIAAQREKQRIMKALEEARKQEEERKRREAEAQKKLRQMGICPAGFQWIPQGGGYRCSAGGHYVSNSQLGL</sequence>
<reference evidence="1" key="1">
    <citation type="submission" date="2021-02" db="EMBL/GenBank/DDBJ databases">
        <authorList>
            <consortium name="DOE Joint Genome Institute"/>
            <person name="Ahrendt S."/>
            <person name="Looney B.P."/>
            <person name="Miyauchi S."/>
            <person name="Morin E."/>
            <person name="Drula E."/>
            <person name="Courty P.E."/>
            <person name="Chicoki N."/>
            <person name="Fauchery L."/>
            <person name="Kohler A."/>
            <person name="Kuo A."/>
            <person name="Labutti K."/>
            <person name="Pangilinan J."/>
            <person name="Lipzen A."/>
            <person name="Riley R."/>
            <person name="Andreopoulos W."/>
            <person name="He G."/>
            <person name="Johnson J."/>
            <person name="Barry K.W."/>
            <person name="Grigoriev I.V."/>
            <person name="Nagy L."/>
            <person name="Hibbett D."/>
            <person name="Henrissat B."/>
            <person name="Matheny P.B."/>
            <person name="Labbe J."/>
            <person name="Martin F."/>
        </authorList>
    </citation>
    <scope>NUCLEOTIDE SEQUENCE</scope>
    <source>
        <strain evidence="1">EC-137</strain>
    </source>
</reference>
<keyword evidence="1" id="KW-0378">Hydrolase</keyword>